<evidence type="ECO:0000313" key="20">
    <source>
        <dbReference type="Proteomes" id="UP000252008"/>
    </source>
</evidence>
<evidence type="ECO:0000256" key="11">
    <source>
        <dbReference type="ARBA" id="ARBA00023166"/>
    </source>
</evidence>
<keyword evidence="10" id="KW-0443">Lipid metabolism</keyword>
<dbReference type="GO" id="GO:0008203">
    <property type="term" value="P:cholesterol metabolic process"/>
    <property type="evidence" value="ECO:0007669"/>
    <property type="project" value="UniProtKB-KW"/>
</dbReference>
<evidence type="ECO:0000256" key="1">
    <source>
        <dbReference type="ARBA" id="ARBA00001971"/>
    </source>
</evidence>
<evidence type="ECO:0000256" key="5">
    <source>
        <dbReference type="ARBA" id="ARBA00022723"/>
    </source>
</evidence>
<dbReference type="Proteomes" id="UP000252008">
    <property type="component" value="Unassembled WGS sequence"/>
</dbReference>
<dbReference type="PROSITE" id="PS00086">
    <property type="entry name" value="CYTOCHROME_P450"/>
    <property type="match status" value="1"/>
</dbReference>
<comment type="similarity">
    <text evidence="2 18">Belongs to the cytochrome P450 family.</text>
</comment>
<keyword evidence="3" id="KW-0153">Cholesterol metabolism</keyword>
<dbReference type="RefSeq" id="WP_083141383.1">
    <property type="nucleotide sequence ID" value="NZ_MVID01000001.1"/>
</dbReference>
<evidence type="ECO:0000256" key="17">
    <source>
        <dbReference type="ARBA" id="ARBA00083909"/>
    </source>
</evidence>
<evidence type="ECO:0000256" key="6">
    <source>
        <dbReference type="ARBA" id="ARBA00022963"/>
    </source>
</evidence>
<keyword evidence="9 18" id="KW-0503">Monooxygenase</keyword>
<evidence type="ECO:0000256" key="14">
    <source>
        <dbReference type="ARBA" id="ARBA00070775"/>
    </source>
</evidence>
<keyword evidence="12" id="KW-0753">Steroid metabolism</keyword>
<evidence type="ECO:0000256" key="7">
    <source>
        <dbReference type="ARBA" id="ARBA00023002"/>
    </source>
</evidence>
<dbReference type="SUPFAM" id="SSF48264">
    <property type="entry name" value="Cytochrome P450"/>
    <property type="match status" value="1"/>
</dbReference>
<sequence>MTTIEPTTTEPASIDPAPATLTVDFDVYDEALASPVDVMPERIAELAAKGPIVYSTAHGGHWIVTHYDEIHQILTDAETFSSYPNNLVTPADFGRFIPLELDPPDHTSYRHALQPLFSPQRMKKLGDEIRSQVNELIDAFAAKGEVEFISAFAHELPARVFLALMDWPLADAPMFTEVTDAVLFGKPGGTKEESDQVMMMAAMTVAGYFNNVIADRRANPGEDATSKLIHTEVELADGKRLLNDEELFRMFFLLLMGGLHTVQGSLAWTVWHLSRNPEQRAALIADPTLIPKAVEEILRIEAAVVPGRRATRDVEIGGVQIAKDDQLILMLCGANRDLRQFADPHTLDINRHPNRHLSFGAGVHRCLGSHLGRIELTIALEELHRRIPDYRLVDGDPPSWHSTQVRGCHRMPIQFTPEGK</sequence>
<evidence type="ECO:0000256" key="13">
    <source>
        <dbReference type="ARBA" id="ARBA00049645"/>
    </source>
</evidence>
<organism evidence="19 20">
    <name type="scientific">Mycolicibacterium parafortuitum</name>
    <name type="common">Mycobacterium parafortuitum</name>
    <dbReference type="NCBI Taxonomy" id="39692"/>
    <lineage>
        <taxon>Bacteria</taxon>
        <taxon>Bacillati</taxon>
        <taxon>Actinomycetota</taxon>
        <taxon>Actinomycetes</taxon>
        <taxon>Mycobacteriales</taxon>
        <taxon>Mycobacteriaceae</taxon>
        <taxon>Mycolicibacterium</taxon>
    </lineage>
</organism>
<dbReference type="InterPro" id="IPR036396">
    <property type="entry name" value="Cyt_P450_sf"/>
</dbReference>
<dbReference type="GO" id="GO:0005506">
    <property type="term" value="F:iron ion binding"/>
    <property type="evidence" value="ECO:0007669"/>
    <property type="project" value="InterPro"/>
</dbReference>
<evidence type="ECO:0000256" key="18">
    <source>
        <dbReference type="RuleBase" id="RU000461"/>
    </source>
</evidence>
<dbReference type="GO" id="GO:0016042">
    <property type="term" value="P:lipid catabolic process"/>
    <property type="evidence" value="ECO:0007669"/>
    <property type="project" value="UniProtKB-KW"/>
</dbReference>
<evidence type="ECO:0000256" key="9">
    <source>
        <dbReference type="ARBA" id="ARBA00023033"/>
    </source>
</evidence>
<dbReference type="Pfam" id="PF00067">
    <property type="entry name" value="p450"/>
    <property type="match status" value="1"/>
</dbReference>
<dbReference type="GO" id="GO:0016705">
    <property type="term" value="F:oxidoreductase activity, acting on paired donors, with incorporation or reduction of molecular oxygen"/>
    <property type="evidence" value="ECO:0007669"/>
    <property type="project" value="InterPro"/>
</dbReference>
<accession>A0A375YIR9</accession>
<evidence type="ECO:0000256" key="4">
    <source>
        <dbReference type="ARBA" id="ARBA00022617"/>
    </source>
</evidence>
<dbReference type="STRING" id="39692.BST38_01055"/>
<evidence type="ECO:0000256" key="12">
    <source>
        <dbReference type="ARBA" id="ARBA00023221"/>
    </source>
</evidence>
<dbReference type="AlphaFoldDB" id="A0A375YIR9"/>
<proteinExistence type="inferred from homology"/>
<dbReference type="PRINTS" id="PR00385">
    <property type="entry name" value="P450"/>
</dbReference>
<keyword evidence="11" id="KW-1207">Sterol metabolism</keyword>
<dbReference type="InterPro" id="IPR017972">
    <property type="entry name" value="Cyt_P450_CS"/>
</dbReference>
<evidence type="ECO:0000256" key="3">
    <source>
        <dbReference type="ARBA" id="ARBA00022548"/>
    </source>
</evidence>
<evidence type="ECO:0000256" key="2">
    <source>
        <dbReference type="ARBA" id="ARBA00010617"/>
    </source>
</evidence>
<evidence type="ECO:0000256" key="16">
    <source>
        <dbReference type="ARBA" id="ARBA00082981"/>
    </source>
</evidence>
<comment type="pathway">
    <text evidence="13">Steroid metabolism; cholesterol degradation.</text>
</comment>
<dbReference type="EMBL" id="UEGS01000001">
    <property type="protein sequence ID" value="SRX81018.1"/>
    <property type="molecule type" value="Genomic_DNA"/>
</dbReference>
<evidence type="ECO:0000256" key="15">
    <source>
        <dbReference type="ARBA" id="ARBA00079588"/>
    </source>
</evidence>
<dbReference type="PANTHER" id="PTHR46696:SF6">
    <property type="entry name" value="P450, PUTATIVE (EUROFUNG)-RELATED"/>
    <property type="match status" value="1"/>
</dbReference>
<keyword evidence="6" id="KW-0442">Lipid degradation</keyword>
<dbReference type="GO" id="GO:0004497">
    <property type="term" value="F:monooxygenase activity"/>
    <property type="evidence" value="ECO:0007669"/>
    <property type="project" value="UniProtKB-KW"/>
</dbReference>
<dbReference type="FunFam" id="1.10.630.10:FF:000018">
    <property type="entry name" value="Cytochrome P450 monooxygenase"/>
    <property type="match status" value="1"/>
</dbReference>
<dbReference type="InterPro" id="IPR002397">
    <property type="entry name" value="Cyt_P450_B"/>
</dbReference>
<gene>
    <name evidence="19" type="ORF">MPP7335_02765</name>
</gene>
<evidence type="ECO:0000313" key="19">
    <source>
        <dbReference type="EMBL" id="SRX81018.1"/>
    </source>
</evidence>
<keyword evidence="20" id="KW-1185">Reference proteome</keyword>
<protein>
    <recommendedName>
        <fullName evidence="14">Steroid C26-monooxygenase</fullName>
    </recommendedName>
    <alternativeName>
        <fullName evidence="15">Cholest-4-en-3-one C26-monooxygenase</fullName>
    </alternativeName>
    <alternativeName>
        <fullName evidence="17">Cholesterol C26-monooxygenase</fullName>
    </alternativeName>
    <alternativeName>
        <fullName evidence="16">Steroid C27-monooxygenase</fullName>
    </alternativeName>
</protein>
<evidence type="ECO:0000256" key="10">
    <source>
        <dbReference type="ARBA" id="ARBA00023098"/>
    </source>
</evidence>
<evidence type="ECO:0000256" key="8">
    <source>
        <dbReference type="ARBA" id="ARBA00023004"/>
    </source>
</evidence>
<comment type="cofactor">
    <cofactor evidence="1">
        <name>heme</name>
        <dbReference type="ChEBI" id="CHEBI:30413"/>
    </cofactor>
</comment>
<dbReference type="PANTHER" id="PTHR46696">
    <property type="entry name" value="P450, PUTATIVE (EUROFUNG)-RELATED"/>
    <property type="match status" value="1"/>
</dbReference>
<dbReference type="GO" id="GO:0020037">
    <property type="term" value="F:heme binding"/>
    <property type="evidence" value="ECO:0007669"/>
    <property type="project" value="InterPro"/>
</dbReference>
<dbReference type="Gene3D" id="1.10.630.10">
    <property type="entry name" value="Cytochrome P450"/>
    <property type="match status" value="1"/>
</dbReference>
<name>A0A375YIR9_MYCPF</name>
<keyword evidence="5 18" id="KW-0479">Metal-binding</keyword>
<dbReference type="PRINTS" id="PR00359">
    <property type="entry name" value="BP450"/>
</dbReference>
<keyword evidence="8 18" id="KW-0408">Iron</keyword>
<dbReference type="CDD" id="cd11035">
    <property type="entry name" value="P450cam-like"/>
    <property type="match status" value="1"/>
</dbReference>
<keyword evidence="7 18" id="KW-0560">Oxidoreductase</keyword>
<keyword evidence="4 18" id="KW-0349">Heme</keyword>
<dbReference type="InterPro" id="IPR001128">
    <property type="entry name" value="Cyt_P450"/>
</dbReference>
<reference evidence="19 20" key="1">
    <citation type="submission" date="2018-05" db="EMBL/GenBank/DDBJ databases">
        <authorList>
            <consortium name="IHU Genomes"/>
        </authorList>
    </citation>
    <scope>NUCLEOTIDE SEQUENCE [LARGE SCALE GENOMIC DNA]</scope>
    <source>
        <strain evidence="19 20">P7335</strain>
    </source>
</reference>